<dbReference type="RefSeq" id="WP_106742811.1">
    <property type="nucleotide sequence ID" value="NZ_PXYY01000095.1"/>
</dbReference>
<keyword evidence="2" id="KW-0479">Metal-binding</keyword>
<comment type="caution">
    <text evidence="5">The sequence shown here is derived from an EMBL/GenBank/DDBJ whole genome shotgun (WGS) entry which is preliminary data.</text>
</comment>
<gene>
    <name evidence="5" type="ORF">C7N83_11520</name>
</gene>
<evidence type="ECO:0000256" key="2">
    <source>
        <dbReference type="ARBA" id="ARBA00022723"/>
    </source>
</evidence>
<evidence type="ECO:0000259" key="4">
    <source>
        <dbReference type="Pfam" id="PF13359"/>
    </source>
</evidence>
<dbReference type="Pfam" id="PF13359">
    <property type="entry name" value="DDE_Tnp_4"/>
    <property type="match status" value="1"/>
</dbReference>
<feature type="compositionally biased region" description="Basic and acidic residues" evidence="3">
    <location>
        <begin position="54"/>
        <end position="64"/>
    </location>
</feature>
<comment type="cofactor">
    <cofactor evidence="1">
        <name>a divalent metal cation</name>
        <dbReference type="ChEBI" id="CHEBI:60240"/>
    </cofactor>
</comment>
<reference evidence="5 6" key="1">
    <citation type="submission" date="2018-03" db="EMBL/GenBank/DDBJ databases">
        <title>Neisseria weixii sp. nov., isolated from the intestinal contents of Tibetan Plateau pika (Ochotona curzoniae) in Yushu, Qinghai Province, China.</title>
        <authorList>
            <person name="Gui Z."/>
        </authorList>
    </citation>
    <scope>NUCLEOTIDE SEQUENCE [LARGE SCALE GENOMIC DNA]</scope>
    <source>
        <strain evidence="5 6">ATCC 51483</strain>
    </source>
</reference>
<dbReference type="GO" id="GO:0046872">
    <property type="term" value="F:metal ion binding"/>
    <property type="evidence" value="ECO:0007669"/>
    <property type="project" value="UniProtKB-KW"/>
</dbReference>
<sequence length="114" mass="12902">MHITSARARESNLFEPLLSGAKLGTTVCADKDDGVKANQRRQLSDGVMRKARRDKPLTEKDKQRNRQLSGNCYAVEQTSEKLKNYRGIATRYDCLKQECESAVILGCIMLWLPL</sequence>
<feature type="domain" description="DDE Tnp4" evidence="4">
    <location>
        <begin position="31"/>
        <end position="107"/>
    </location>
</feature>
<evidence type="ECO:0000313" key="6">
    <source>
        <dbReference type="Proteomes" id="UP000241868"/>
    </source>
</evidence>
<accession>A0A2P7TXV7</accession>
<feature type="region of interest" description="Disordered" evidence="3">
    <location>
        <begin position="39"/>
        <end position="69"/>
    </location>
</feature>
<protein>
    <recommendedName>
        <fullName evidence="4">DDE Tnp4 domain-containing protein</fullName>
    </recommendedName>
</protein>
<dbReference type="EMBL" id="PXYY01000095">
    <property type="protein sequence ID" value="PSJ79549.1"/>
    <property type="molecule type" value="Genomic_DNA"/>
</dbReference>
<evidence type="ECO:0000313" key="5">
    <source>
        <dbReference type="EMBL" id="PSJ79549.1"/>
    </source>
</evidence>
<keyword evidence="6" id="KW-1185">Reference proteome</keyword>
<proteinExistence type="predicted"/>
<dbReference type="AlphaFoldDB" id="A0A2P7TXV7"/>
<organism evidence="5 6">
    <name type="scientific">Neisseria iguanae</name>
    <dbReference type="NCBI Taxonomy" id="90242"/>
    <lineage>
        <taxon>Bacteria</taxon>
        <taxon>Pseudomonadati</taxon>
        <taxon>Pseudomonadota</taxon>
        <taxon>Betaproteobacteria</taxon>
        <taxon>Neisseriales</taxon>
        <taxon>Neisseriaceae</taxon>
        <taxon>Neisseria</taxon>
    </lineage>
</organism>
<evidence type="ECO:0000256" key="3">
    <source>
        <dbReference type="SAM" id="MobiDB-lite"/>
    </source>
</evidence>
<name>A0A2P7TXV7_9NEIS</name>
<dbReference type="OrthoDB" id="8606860at2"/>
<evidence type="ECO:0000256" key="1">
    <source>
        <dbReference type="ARBA" id="ARBA00001968"/>
    </source>
</evidence>
<dbReference type="InterPro" id="IPR027806">
    <property type="entry name" value="HARBI1_dom"/>
</dbReference>
<dbReference type="Proteomes" id="UP000241868">
    <property type="component" value="Unassembled WGS sequence"/>
</dbReference>